<protein>
    <submittedName>
        <fullName evidence="2">Uncharacterized protein</fullName>
    </submittedName>
</protein>
<name>A0AAQ3U5C6_PASNO</name>
<accession>A0AAQ3U5C6</accession>
<sequence>MHVTNTPPILMHGTWERNKKAFGTSNGEERSKESVQVKLEAQFISESATSASRNRLHQIRRPGDKRAPFSAIHISLERD</sequence>
<organism evidence="2 3">
    <name type="scientific">Paspalum notatum var. saurae</name>
    <dbReference type="NCBI Taxonomy" id="547442"/>
    <lineage>
        <taxon>Eukaryota</taxon>
        <taxon>Viridiplantae</taxon>
        <taxon>Streptophyta</taxon>
        <taxon>Embryophyta</taxon>
        <taxon>Tracheophyta</taxon>
        <taxon>Spermatophyta</taxon>
        <taxon>Magnoliopsida</taxon>
        <taxon>Liliopsida</taxon>
        <taxon>Poales</taxon>
        <taxon>Poaceae</taxon>
        <taxon>PACMAD clade</taxon>
        <taxon>Panicoideae</taxon>
        <taxon>Andropogonodae</taxon>
        <taxon>Paspaleae</taxon>
        <taxon>Paspalinae</taxon>
        <taxon>Paspalum</taxon>
    </lineage>
</organism>
<reference evidence="2 3" key="1">
    <citation type="submission" date="2024-02" db="EMBL/GenBank/DDBJ databases">
        <title>High-quality chromosome-scale genome assembly of Pensacola bahiagrass (Paspalum notatum Flugge var. saurae).</title>
        <authorList>
            <person name="Vega J.M."/>
            <person name="Podio M."/>
            <person name="Orjuela J."/>
            <person name="Siena L.A."/>
            <person name="Pessino S.C."/>
            <person name="Combes M.C."/>
            <person name="Mariac C."/>
            <person name="Albertini E."/>
            <person name="Pupilli F."/>
            <person name="Ortiz J.P.A."/>
            <person name="Leblanc O."/>
        </authorList>
    </citation>
    <scope>NUCLEOTIDE SEQUENCE [LARGE SCALE GENOMIC DNA]</scope>
    <source>
        <strain evidence="2">R1</strain>
        <tissue evidence="2">Leaf</tissue>
    </source>
</reference>
<evidence type="ECO:0000313" key="3">
    <source>
        <dbReference type="Proteomes" id="UP001341281"/>
    </source>
</evidence>
<proteinExistence type="predicted"/>
<keyword evidence="3" id="KW-1185">Reference proteome</keyword>
<gene>
    <name evidence="2" type="ORF">U9M48_031203</name>
</gene>
<feature type="region of interest" description="Disordered" evidence="1">
    <location>
        <begin position="48"/>
        <end position="79"/>
    </location>
</feature>
<dbReference type="EMBL" id="CP144751">
    <property type="protein sequence ID" value="WVZ84142.1"/>
    <property type="molecule type" value="Genomic_DNA"/>
</dbReference>
<evidence type="ECO:0000313" key="2">
    <source>
        <dbReference type="EMBL" id="WVZ84142.1"/>
    </source>
</evidence>
<dbReference type="AlphaFoldDB" id="A0AAQ3U5C6"/>
<evidence type="ECO:0000256" key="1">
    <source>
        <dbReference type="SAM" id="MobiDB-lite"/>
    </source>
</evidence>
<dbReference type="Proteomes" id="UP001341281">
    <property type="component" value="Chromosome 07"/>
</dbReference>
<feature type="region of interest" description="Disordered" evidence="1">
    <location>
        <begin position="1"/>
        <end position="34"/>
    </location>
</feature>